<dbReference type="InterPro" id="IPR037165">
    <property type="entry name" value="AldOxase/xan_DH_Mopterin-bd_sf"/>
</dbReference>
<dbReference type="PANTHER" id="PTHR11908">
    <property type="entry name" value="XANTHINE DEHYDROGENASE"/>
    <property type="match status" value="1"/>
</dbReference>
<dbReference type="AlphaFoldDB" id="A0A7X4GIT1"/>
<dbReference type="SUPFAM" id="SSF54665">
    <property type="entry name" value="CO dehydrogenase molybdoprotein N-domain-like"/>
    <property type="match status" value="1"/>
</dbReference>
<proteinExistence type="predicted"/>
<dbReference type="Pfam" id="PF01315">
    <property type="entry name" value="Ald_Xan_dh_C"/>
    <property type="match status" value="1"/>
</dbReference>
<dbReference type="InterPro" id="IPR000674">
    <property type="entry name" value="Ald_Oxase/Xan_DH_a/b"/>
</dbReference>
<dbReference type="InterPro" id="IPR046867">
    <property type="entry name" value="AldOxase/xan_DH_MoCoBD2"/>
</dbReference>
<accession>A0A7X4GIT1</accession>
<comment type="caution">
    <text evidence="2">The sequence shown here is derived from an EMBL/GenBank/DDBJ whole genome shotgun (WGS) entry which is preliminary data.</text>
</comment>
<dbReference type="Proteomes" id="UP000465810">
    <property type="component" value="Unassembled WGS sequence"/>
</dbReference>
<evidence type="ECO:0000313" key="3">
    <source>
        <dbReference type="Proteomes" id="UP000465810"/>
    </source>
</evidence>
<dbReference type="Gene3D" id="3.30.365.10">
    <property type="entry name" value="Aldehyde oxidase/xanthine dehydrogenase, molybdopterin binding domain"/>
    <property type="match status" value="4"/>
</dbReference>
<organism evidence="2 3">
    <name type="scientific">Novosphingobium silvae</name>
    <dbReference type="NCBI Taxonomy" id="2692619"/>
    <lineage>
        <taxon>Bacteria</taxon>
        <taxon>Pseudomonadati</taxon>
        <taxon>Pseudomonadota</taxon>
        <taxon>Alphaproteobacteria</taxon>
        <taxon>Sphingomonadales</taxon>
        <taxon>Sphingomonadaceae</taxon>
        <taxon>Novosphingobium</taxon>
    </lineage>
</organism>
<reference evidence="2 3" key="1">
    <citation type="submission" date="2019-12" db="EMBL/GenBank/DDBJ databases">
        <authorList>
            <person name="Feng G."/>
            <person name="Zhu H."/>
        </authorList>
    </citation>
    <scope>NUCLEOTIDE SEQUENCE [LARGE SCALE GENOMIC DNA]</scope>
    <source>
        <strain evidence="2 3">FGD1</strain>
    </source>
</reference>
<dbReference type="GO" id="GO:0016491">
    <property type="term" value="F:oxidoreductase activity"/>
    <property type="evidence" value="ECO:0007669"/>
    <property type="project" value="InterPro"/>
</dbReference>
<keyword evidence="3" id="KW-1185">Reference proteome</keyword>
<dbReference type="SUPFAM" id="SSF56003">
    <property type="entry name" value="Molybdenum cofactor-binding domain"/>
    <property type="match status" value="1"/>
</dbReference>
<sequence length="736" mass="79208">MTRSLTMDEPDERNRLDAMAQGVIGKPLDRPEGPLKVSGSATYAAEYRYKIPGCVEGVLVTATIARGEVTLLDESSVRDLPGFIAVISDERMIARPAQGGAGESPVRKVREVQYYGQPIALVVAETFEQARHAAKHLKVEYREEPDALVDPADERATFEPFEDPTIQGDLEGSMRQAAHAVDVIYTTEGHNSAAMEPHASIAQWDGETLTLYSSLQMLRFNRKELADALGIEPEKVHLLSPYVGGGFGSKLGISPEGVAAAVAAIRLGRPVRVVMLRQQVFQCVMRRSETRQRLRLAADAEGRLIGFGHEAWVSNLPEEEFAEPVLQASEFLYPGENRVLDLQLARVHRVTAGSVRAPGEAVGMQALEAAMDELAEASGIDPVELRLRNIPERHPSEDIPYSSRKLEECLRSGAERFGWDKGPRRPCQRREGEWWIGSGMATATRVHNLNEAHARVTLRGDGTAEVASDMTDIGTGTYAVLGQIAAEMLGLDPAAVDVKLGDTAFPPGSGSGGSWGASSTGSAVFEACEGIREELARKLGCAEAGLTLKDGHAVSGNRKVPLADLLEGRDVEEIGHFKPGKIAEAFAAAMYGAFFTEVAVNAYSGEVRIRRFTGAFSLGRVLNEKTATSQCMGGMVWGIGSALTEDLVFDPRDGHIVNPDLAEYHLPVNLDVPHLDVLLVEERDPAGSPLQSKGVGELGICGAAGAIANAIYNACGVRPRSFPITPDKLLPGLPEV</sequence>
<evidence type="ECO:0000259" key="1">
    <source>
        <dbReference type="SMART" id="SM01008"/>
    </source>
</evidence>
<dbReference type="InterPro" id="IPR016208">
    <property type="entry name" value="Ald_Oxase/xanthine_DH-like"/>
</dbReference>
<protein>
    <submittedName>
        <fullName evidence="2">Molybdopterin-dependent oxidoreductase</fullName>
    </submittedName>
</protein>
<dbReference type="InterPro" id="IPR008274">
    <property type="entry name" value="AldOxase/xan_DH_MoCoBD1"/>
</dbReference>
<dbReference type="GO" id="GO:0005506">
    <property type="term" value="F:iron ion binding"/>
    <property type="evidence" value="ECO:0007669"/>
    <property type="project" value="InterPro"/>
</dbReference>
<dbReference type="EMBL" id="WVTD01000015">
    <property type="protein sequence ID" value="MYL99435.1"/>
    <property type="molecule type" value="Genomic_DNA"/>
</dbReference>
<evidence type="ECO:0000313" key="2">
    <source>
        <dbReference type="EMBL" id="MYL99435.1"/>
    </source>
</evidence>
<dbReference type="Pfam" id="PF20256">
    <property type="entry name" value="MoCoBD_2"/>
    <property type="match status" value="1"/>
</dbReference>
<dbReference type="InterPro" id="IPR036856">
    <property type="entry name" value="Ald_Oxase/Xan_DH_a/b_sf"/>
</dbReference>
<dbReference type="Pfam" id="PF02738">
    <property type="entry name" value="MoCoBD_1"/>
    <property type="match status" value="1"/>
</dbReference>
<dbReference type="RefSeq" id="WP_160986940.1">
    <property type="nucleotide sequence ID" value="NZ_WVTD01000015.1"/>
</dbReference>
<dbReference type="Gene3D" id="3.90.1170.50">
    <property type="entry name" value="Aldehyde oxidase/xanthine dehydrogenase, a/b hammerhead"/>
    <property type="match status" value="1"/>
</dbReference>
<gene>
    <name evidence="2" type="ORF">GR702_16825</name>
</gene>
<feature type="domain" description="Aldehyde oxidase/xanthine dehydrogenase a/b hammerhead" evidence="1">
    <location>
        <begin position="38"/>
        <end position="145"/>
    </location>
</feature>
<name>A0A7X4GIT1_9SPHN</name>
<dbReference type="SMART" id="SM01008">
    <property type="entry name" value="Ald_Xan_dh_C"/>
    <property type="match status" value="1"/>
</dbReference>
<dbReference type="PANTHER" id="PTHR11908:SF123">
    <property type="entry name" value="ALDEHYDE OXIDOREDUCTASE MOLYBDENUM-BINDING SUBUNIT PAOC"/>
    <property type="match status" value="1"/>
</dbReference>